<dbReference type="Gene3D" id="3.30.70.920">
    <property type="match status" value="1"/>
</dbReference>
<dbReference type="Proteomes" id="UP000028252">
    <property type="component" value="Unassembled WGS sequence"/>
</dbReference>
<evidence type="ECO:0000256" key="3">
    <source>
        <dbReference type="ARBA" id="ARBA00023163"/>
    </source>
</evidence>
<dbReference type="GO" id="GO:0043200">
    <property type="term" value="P:response to amino acid"/>
    <property type="evidence" value="ECO:0007669"/>
    <property type="project" value="TreeGrafter"/>
</dbReference>
<dbReference type="PANTHER" id="PTHR30154:SF34">
    <property type="entry name" value="TRANSCRIPTIONAL REGULATOR AZLB"/>
    <property type="match status" value="1"/>
</dbReference>
<comment type="caution">
    <text evidence="5">The sequence shown here is derived from an EMBL/GenBank/DDBJ whole genome shotgun (WGS) entry which is preliminary data.</text>
</comment>
<dbReference type="GO" id="GO:0006355">
    <property type="term" value="P:regulation of DNA-templated transcription"/>
    <property type="evidence" value="ECO:0007669"/>
    <property type="project" value="UniProtKB-ARBA"/>
</dbReference>
<evidence type="ECO:0000256" key="2">
    <source>
        <dbReference type="ARBA" id="ARBA00023125"/>
    </source>
</evidence>
<evidence type="ECO:0000256" key="1">
    <source>
        <dbReference type="ARBA" id="ARBA00023015"/>
    </source>
</evidence>
<dbReference type="PRINTS" id="PR00033">
    <property type="entry name" value="HTHASNC"/>
</dbReference>
<dbReference type="CDD" id="cd00090">
    <property type="entry name" value="HTH_ARSR"/>
    <property type="match status" value="1"/>
</dbReference>
<dbReference type="Pfam" id="PF13404">
    <property type="entry name" value="HTH_AsnC-type"/>
    <property type="match status" value="1"/>
</dbReference>
<dbReference type="InterPro" id="IPR019887">
    <property type="entry name" value="Tscrpt_reg_AsnC/Lrp_C"/>
</dbReference>
<dbReference type="Gene3D" id="1.10.10.10">
    <property type="entry name" value="Winged helix-like DNA-binding domain superfamily/Winged helix DNA-binding domain"/>
    <property type="match status" value="1"/>
</dbReference>
<dbReference type="InterPro" id="IPR019888">
    <property type="entry name" value="Tscrpt_reg_AsnC-like"/>
</dbReference>
<dbReference type="SUPFAM" id="SSF46785">
    <property type="entry name" value="Winged helix' DNA-binding domain"/>
    <property type="match status" value="1"/>
</dbReference>
<keyword evidence="3" id="KW-0804">Transcription</keyword>
<keyword evidence="2" id="KW-0238">DNA-binding</keyword>
<dbReference type="OrthoDB" id="5476at2"/>
<dbReference type="Pfam" id="PF01037">
    <property type="entry name" value="AsnC_trans_reg"/>
    <property type="match status" value="1"/>
</dbReference>
<dbReference type="EMBL" id="JMQN01000015">
    <property type="protein sequence ID" value="KEA64670.1"/>
    <property type="molecule type" value="Genomic_DNA"/>
</dbReference>
<dbReference type="InterPro" id="IPR011008">
    <property type="entry name" value="Dimeric_a/b-barrel"/>
</dbReference>
<evidence type="ECO:0000313" key="6">
    <source>
        <dbReference type="Proteomes" id="UP000028252"/>
    </source>
</evidence>
<keyword evidence="1" id="KW-0805">Transcription regulation</keyword>
<keyword evidence="6" id="KW-1185">Reference proteome</keyword>
<dbReference type="InterPro" id="IPR036390">
    <property type="entry name" value="WH_DNA-bd_sf"/>
</dbReference>
<dbReference type="PATRIC" id="fig|1232683.4.peg.1113"/>
<dbReference type="InterPro" id="IPR011991">
    <property type="entry name" value="ArsR-like_HTH"/>
</dbReference>
<dbReference type="PANTHER" id="PTHR30154">
    <property type="entry name" value="LEUCINE-RESPONSIVE REGULATORY PROTEIN"/>
    <property type="match status" value="1"/>
</dbReference>
<dbReference type="PROSITE" id="PS50956">
    <property type="entry name" value="HTH_ASNC_2"/>
    <property type="match status" value="1"/>
</dbReference>
<dbReference type="GO" id="GO:0005829">
    <property type="term" value="C:cytosol"/>
    <property type="evidence" value="ECO:0007669"/>
    <property type="project" value="TreeGrafter"/>
</dbReference>
<dbReference type="PROSITE" id="PS00519">
    <property type="entry name" value="HTH_ASNC_1"/>
    <property type="match status" value="1"/>
</dbReference>
<name>A0A081G1L5_9GAMM</name>
<accession>A0A081G1L5</accession>
<dbReference type="SUPFAM" id="SSF54909">
    <property type="entry name" value="Dimeric alpha+beta barrel"/>
    <property type="match status" value="1"/>
</dbReference>
<dbReference type="InterPro" id="IPR019885">
    <property type="entry name" value="Tscrpt_reg_HTH_AsnC-type_CS"/>
</dbReference>
<dbReference type="SMART" id="SM00344">
    <property type="entry name" value="HTH_ASNC"/>
    <property type="match status" value="1"/>
</dbReference>
<reference evidence="5 6" key="1">
    <citation type="submission" date="2014-04" db="EMBL/GenBank/DDBJ databases">
        <title>Marinobacterium kochiensis sp. nov., isolated from sediment sample collected from Kochi backwaters in Kerala, India.</title>
        <authorList>
            <person name="Singh A."/>
            <person name="Pinnaka A.K."/>
        </authorList>
    </citation>
    <scope>NUCLEOTIDE SEQUENCE [LARGE SCALE GENOMIC DNA]</scope>
    <source>
        <strain evidence="5 6">AK27</strain>
    </source>
</reference>
<dbReference type="GO" id="GO:0043565">
    <property type="term" value="F:sequence-specific DNA binding"/>
    <property type="evidence" value="ECO:0007669"/>
    <property type="project" value="InterPro"/>
</dbReference>
<evidence type="ECO:0000313" key="5">
    <source>
        <dbReference type="EMBL" id="KEA64670.1"/>
    </source>
</evidence>
<dbReference type="InterPro" id="IPR036388">
    <property type="entry name" value="WH-like_DNA-bd_sf"/>
</dbReference>
<gene>
    <name evidence="5" type="ORF">ADIMK_1123</name>
</gene>
<proteinExistence type="predicted"/>
<sequence length="139" mass="16173">MDKFDQQILALLRNDARAPVTQIARAVNLSRTAVSERIRHLEQQGIIQGYHARIAAPQTPTVKAFLELFYNESRCEHYVEQIRAFPEVKRCCGISGETDMLIYIEAASMERLIEIRAAIEDFHKMIRVKTHIIMKEWEM</sequence>
<dbReference type="eggNOG" id="COG1522">
    <property type="taxonomic scope" value="Bacteria"/>
</dbReference>
<dbReference type="AlphaFoldDB" id="A0A081G1L5"/>
<dbReference type="RefSeq" id="WP_036184757.1">
    <property type="nucleotide sequence ID" value="NZ_JMQN01000015.1"/>
</dbReference>
<organism evidence="5 6">
    <name type="scientific">Marinobacterium lacunae</name>
    <dbReference type="NCBI Taxonomy" id="1232683"/>
    <lineage>
        <taxon>Bacteria</taxon>
        <taxon>Pseudomonadati</taxon>
        <taxon>Pseudomonadota</taxon>
        <taxon>Gammaproteobacteria</taxon>
        <taxon>Oceanospirillales</taxon>
        <taxon>Oceanospirillaceae</taxon>
        <taxon>Marinobacterium</taxon>
    </lineage>
</organism>
<dbReference type="STRING" id="1232683.ADIMK_1123"/>
<dbReference type="InterPro" id="IPR000485">
    <property type="entry name" value="AsnC-type_HTH_dom"/>
</dbReference>
<evidence type="ECO:0000259" key="4">
    <source>
        <dbReference type="PROSITE" id="PS50956"/>
    </source>
</evidence>
<protein>
    <submittedName>
        <fullName evidence="5">Transcriptional regulator, AsnC family</fullName>
    </submittedName>
</protein>
<feature type="domain" description="HTH asnC-type" evidence="4">
    <location>
        <begin position="1"/>
        <end position="54"/>
    </location>
</feature>